<comment type="caution">
    <text evidence="7">The sequence shown here is derived from an EMBL/GenBank/DDBJ whole genome shotgun (WGS) entry which is preliminary data.</text>
</comment>
<comment type="similarity">
    <text evidence="2">Belongs to the AIM9 family.</text>
</comment>
<gene>
    <name evidence="7" type="ORF">PENDEC_c006G05661</name>
</gene>
<evidence type="ECO:0000256" key="5">
    <source>
        <dbReference type="ARBA" id="ARBA00023128"/>
    </source>
</evidence>
<dbReference type="InterPro" id="IPR011009">
    <property type="entry name" value="Kinase-like_dom_sf"/>
</dbReference>
<proteinExistence type="inferred from homology"/>
<evidence type="ECO:0000256" key="4">
    <source>
        <dbReference type="ARBA" id="ARBA00022946"/>
    </source>
</evidence>
<dbReference type="SUPFAM" id="SSF56112">
    <property type="entry name" value="Protein kinase-like (PK-like)"/>
    <property type="match status" value="1"/>
</dbReference>
<dbReference type="EMBL" id="MDYL01000006">
    <property type="protein sequence ID" value="OQD75577.1"/>
    <property type="molecule type" value="Genomic_DNA"/>
</dbReference>
<evidence type="ECO:0000256" key="3">
    <source>
        <dbReference type="ARBA" id="ARBA00016197"/>
    </source>
</evidence>
<evidence type="ECO:0000313" key="8">
    <source>
        <dbReference type="Proteomes" id="UP000191522"/>
    </source>
</evidence>
<keyword evidence="5" id="KW-0496">Mitochondrion</keyword>
<protein>
    <recommendedName>
        <fullName evidence="3">Altered inheritance of mitochondria protein 9, mitochondrial</fullName>
    </recommendedName>
    <alternativeName>
        <fullName evidence="6">Found in mitochondrial proteome protein 29</fullName>
    </alternativeName>
</protein>
<organism evidence="7 8">
    <name type="scientific">Penicillium decumbens</name>
    <dbReference type="NCBI Taxonomy" id="69771"/>
    <lineage>
        <taxon>Eukaryota</taxon>
        <taxon>Fungi</taxon>
        <taxon>Dikarya</taxon>
        <taxon>Ascomycota</taxon>
        <taxon>Pezizomycotina</taxon>
        <taxon>Eurotiomycetes</taxon>
        <taxon>Eurotiomycetidae</taxon>
        <taxon>Eurotiales</taxon>
        <taxon>Aspergillaceae</taxon>
        <taxon>Penicillium</taxon>
    </lineage>
</organism>
<name>A0A1V6PFS3_PENDC</name>
<accession>A0A1V6PFS3</accession>
<dbReference type="AlphaFoldDB" id="A0A1V6PFS3"/>
<dbReference type="OMA" id="MAIRMIG"/>
<dbReference type="PANTHER" id="PTHR36091">
    <property type="entry name" value="ALTERED INHERITANCE OF MITOCHONDRIA PROTEIN 9, MITOCHONDRIAL"/>
    <property type="match status" value="1"/>
</dbReference>
<evidence type="ECO:0000256" key="1">
    <source>
        <dbReference type="ARBA" id="ARBA00004173"/>
    </source>
</evidence>
<dbReference type="InterPro" id="IPR051035">
    <property type="entry name" value="Mito_inheritance_9"/>
</dbReference>
<dbReference type="OrthoDB" id="2831558at2759"/>
<dbReference type="GO" id="GO:0005739">
    <property type="term" value="C:mitochondrion"/>
    <property type="evidence" value="ECO:0007669"/>
    <property type="project" value="UniProtKB-SubCell"/>
</dbReference>
<dbReference type="STRING" id="69771.A0A1V6PFS3"/>
<comment type="subcellular location">
    <subcellularLocation>
        <location evidence="1">Mitochondrion</location>
    </subcellularLocation>
</comment>
<dbReference type="PANTHER" id="PTHR36091:SF1">
    <property type="entry name" value="ALTERED INHERITANCE OF MITOCHONDRIA PROTEIN 9, MITOCHONDRIAL"/>
    <property type="match status" value="1"/>
</dbReference>
<keyword evidence="8" id="KW-1185">Reference proteome</keyword>
<sequence length="197" mass="22208">MPPSRGRAPETLLALTRSLYLDILRRDGYGTSQSNYDEDTYNSIQTPSSISLKKLLVMMRQDISFVNQVIDDDFAVGPTVGRTWFDDRRGDVDVPRGPWNSAESVMEALVQRETACLKKFTTFPQDCQQGIFGGPGCYHPSHKAKLSVLQDFLKIHHHIIPHSKGITGGIIWHNDLHTDNIFVDPDNPSQITSIIDW</sequence>
<evidence type="ECO:0000313" key="7">
    <source>
        <dbReference type="EMBL" id="OQD75577.1"/>
    </source>
</evidence>
<keyword evidence="4" id="KW-0809">Transit peptide</keyword>
<reference evidence="8" key="1">
    <citation type="journal article" date="2017" name="Nat. Microbiol.">
        <title>Global analysis of biosynthetic gene clusters reveals vast potential of secondary metabolite production in Penicillium species.</title>
        <authorList>
            <person name="Nielsen J.C."/>
            <person name="Grijseels S."/>
            <person name="Prigent S."/>
            <person name="Ji B."/>
            <person name="Dainat J."/>
            <person name="Nielsen K.F."/>
            <person name="Frisvad J.C."/>
            <person name="Workman M."/>
            <person name="Nielsen J."/>
        </authorList>
    </citation>
    <scope>NUCLEOTIDE SEQUENCE [LARGE SCALE GENOMIC DNA]</scope>
    <source>
        <strain evidence="8">IBT 11843</strain>
    </source>
</reference>
<evidence type="ECO:0000256" key="2">
    <source>
        <dbReference type="ARBA" id="ARBA00005543"/>
    </source>
</evidence>
<evidence type="ECO:0000256" key="6">
    <source>
        <dbReference type="ARBA" id="ARBA00031849"/>
    </source>
</evidence>
<dbReference type="Proteomes" id="UP000191522">
    <property type="component" value="Unassembled WGS sequence"/>
</dbReference>